<dbReference type="Pfam" id="PF00534">
    <property type="entry name" value="Glycos_transf_1"/>
    <property type="match status" value="1"/>
</dbReference>
<protein>
    <submittedName>
        <fullName evidence="2">Glycosyltransferase involved in cell wall biosynthesis</fullName>
    </submittedName>
</protein>
<dbReference type="SUPFAM" id="SSF53756">
    <property type="entry name" value="UDP-Glycosyltransferase/glycogen phosphorylase"/>
    <property type="match status" value="1"/>
</dbReference>
<gene>
    <name evidence="2" type="ORF">HNQ61_000212</name>
</gene>
<keyword evidence="2" id="KW-0808">Transferase</keyword>
<comment type="caution">
    <text evidence="2">The sequence shown here is derived from an EMBL/GenBank/DDBJ whole genome shotgun (WGS) entry which is preliminary data.</text>
</comment>
<dbReference type="EMBL" id="JACHIA010000001">
    <property type="protein sequence ID" value="MBB6068601.1"/>
    <property type="molecule type" value="Genomic_DNA"/>
</dbReference>
<dbReference type="InterPro" id="IPR001296">
    <property type="entry name" value="Glyco_trans_1"/>
</dbReference>
<dbReference type="PANTHER" id="PTHR45947">
    <property type="entry name" value="SULFOQUINOVOSYL TRANSFERASE SQD2"/>
    <property type="match status" value="1"/>
</dbReference>
<keyword evidence="3" id="KW-1185">Reference proteome</keyword>
<dbReference type="Gene3D" id="3.40.50.2000">
    <property type="entry name" value="Glycogen Phosphorylase B"/>
    <property type="match status" value="2"/>
</dbReference>
<dbReference type="Proteomes" id="UP000582837">
    <property type="component" value="Unassembled WGS sequence"/>
</dbReference>
<dbReference type="GO" id="GO:0016758">
    <property type="term" value="F:hexosyltransferase activity"/>
    <property type="evidence" value="ECO:0007669"/>
    <property type="project" value="TreeGrafter"/>
</dbReference>
<sequence length="382" mass="40993">MPRILVVSNSPTPYNDSLYQHLAARPGVELHVAYGARVESHRLWKLDENKAYGYEVLPGVTVRGSLHLNWGLLGLVTRFRPDVAVLTGSYTLPVVRLAAAVLRMRGIPWVYWGEELAHDDAAAAPRRWLRDRMRGMLRSARGVLAIGSRACTSYARVGIAPERIADFRYYADTGHFALSPDARQSARAEVRASAGVSPEACAVLYAGQMIGRKRVDTLLRALAEAPDVVALLAGEGPDRAALQALARELGVEDRVRFLGFVQPAELPRAFAAADGFVLPSEWEGWGVVVPEAMAAGLPVLASERVNAALDLVHHGESGWRFAVGDAAGLAAGLRALSASPGARDRMSAAARQAVRGEAPQVAAERLVRLLDAARAGRPLAGI</sequence>
<reference evidence="2 3" key="1">
    <citation type="submission" date="2020-08" db="EMBL/GenBank/DDBJ databases">
        <title>Genomic Encyclopedia of Type Strains, Phase IV (KMG-IV): sequencing the most valuable type-strain genomes for metagenomic binning, comparative biology and taxonomic classification.</title>
        <authorList>
            <person name="Goeker M."/>
        </authorList>
    </citation>
    <scope>NUCLEOTIDE SEQUENCE [LARGE SCALE GENOMIC DNA]</scope>
    <source>
        <strain evidence="2 3">DSM 29007</strain>
    </source>
</reference>
<organism evidence="2 3">
    <name type="scientific">Longimicrobium terrae</name>
    <dbReference type="NCBI Taxonomy" id="1639882"/>
    <lineage>
        <taxon>Bacteria</taxon>
        <taxon>Pseudomonadati</taxon>
        <taxon>Gemmatimonadota</taxon>
        <taxon>Longimicrobiia</taxon>
        <taxon>Longimicrobiales</taxon>
        <taxon>Longimicrobiaceae</taxon>
        <taxon>Longimicrobium</taxon>
    </lineage>
</organism>
<dbReference type="CDD" id="cd03801">
    <property type="entry name" value="GT4_PimA-like"/>
    <property type="match status" value="1"/>
</dbReference>
<dbReference type="AlphaFoldDB" id="A0A841GIW5"/>
<dbReference type="PANTHER" id="PTHR45947:SF3">
    <property type="entry name" value="SULFOQUINOVOSYL TRANSFERASE SQD2"/>
    <property type="match status" value="1"/>
</dbReference>
<dbReference type="RefSeq" id="WP_170030825.1">
    <property type="nucleotide sequence ID" value="NZ_JABDTL010000001.1"/>
</dbReference>
<feature type="domain" description="Glycosyl transferase family 1" evidence="1">
    <location>
        <begin position="195"/>
        <end position="352"/>
    </location>
</feature>
<proteinExistence type="predicted"/>
<evidence type="ECO:0000259" key="1">
    <source>
        <dbReference type="Pfam" id="PF00534"/>
    </source>
</evidence>
<name>A0A841GIW5_9BACT</name>
<evidence type="ECO:0000313" key="2">
    <source>
        <dbReference type="EMBL" id="MBB6068601.1"/>
    </source>
</evidence>
<accession>A0A841GIW5</accession>
<dbReference type="InterPro" id="IPR050194">
    <property type="entry name" value="Glycosyltransferase_grp1"/>
</dbReference>
<evidence type="ECO:0000313" key="3">
    <source>
        <dbReference type="Proteomes" id="UP000582837"/>
    </source>
</evidence>